<accession>A0A1G9SCA3</accession>
<dbReference type="Proteomes" id="UP000199759">
    <property type="component" value="Unassembled WGS sequence"/>
</dbReference>
<proteinExistence type="predicted"/>
<protein>
    <submittedName>
        <fullName evidence="2">Uncharacterized protein</fullName>
    </submittedName>
</protein>
<gene>
    <name evidence="2" type="ORF">SAMN04488568_10947</name>
</gene>
<reference evidence="2 3" key="1">
    <citation type="submission" date="2016-10" db="EMBL/GenBank/DDBJ databases">
        <authorList>
            <person name="de Groot N.N."/>
        </authorList>
    </citation>
    <scope>NUCLEOTIDE SEQUENCE [LARGE SCALE GENOMIC DNA]</scope>
    <source>
        <strain evidence="2 3">DSM 16077</strain>
    </source>
</reference>
<dbReference type="AlphaFoldDB" id="A0A1G9SCA3"/>
<keyword evidence="1" id="KW-0732">Signal</keyword>
<dbReference type="EMBL" id="FNHG01000009">
    <property type="protein sequence ID" value="SDM33069.1"/>
    <property type="molecule type" value="Genomic_DNA"/>
</dbReference>
<evidence type="ECO:0000256" key="1">
    <source>
        <dbReference type="SAM" id="SignalP"/>
    </source>
</evidence>
<name>A0A1G9SCA3_9PROT</name>
<feature type="chain" id="PRO_5011507057" evidence="1">
    <location>
        <begin position="22"/>
        <end position="202"/>
    </location>
</feature>
<sequence>MLHVVPASLIASLALAIPAHAQSGAGHDSAYVRVFDNCTSYQAEDEPVHFSDCAGYGDWTVHIVAGEHGAAVAYSRRGKETQWGENPPRVAVFQDLGQVMEWRLDASGVPFATIYRSIFTGFEPGEGGQYLTVSALRPDGEVGACHVAYVEAAQQPGANQIARDVADYLAPDWQCGTEAPIVFDLDSQMDVLTIAAQRRPGH</sequence>
<dbReference type="STRING" id="144026.SAMN04488568_10947"/>
<organism evidence="2 3">
    <name type="scientific">Maricaulis salignorans</name>
    <dbReference type="NCBI Taxonomy" id="144026"/>
    <lineage>
        <taxon>Bacteria</taxon>
        <taxon>Pseudomonadati</taxon>
        <taxon>Pseudomonadota</taxon>
        <taxon>Alphaproteobacteria</taxon>
        <taxon>Maricaulales</taxon>
        <taxon>Maricaulaceae</taxon>
        <taxon>Maricaulis</taxon>
    </lineage>
</organism>
<dbReference type="RefSeq" id="WP_091769762.1">
    <property type="nucleotide sequence ID" value="NZ_FNHG01000009.1"/>
</dbReference>
<evidence type="ECO:0000313" key="3">
    <source>
        <dbReference type="Proteomes" id="UP000199759"/>
    </source>
</evidence>
<feature type="signal peptide" evidence="1">
    <location>
        <begin position="1"/>
        <end position="21"/>
    </location>
</feature>
<keyword evidence="3" id="KW-1185">Reference proteome</keyword>
<dbReference type="OrthoDB" id="7629373at2"/>
<evidence type="ECO:0000313" key="2">
    <source>
        <dbReference type="EMBL" id="SDM33069.1"/>
    </source>
</evidence>